<dbReference type="Gene3D" id="1.10.10.60">
    <property type="entry name" value="Homeodomain-like"/>
    <property type="match status" value="2"/>
</dbReference>
<dbReference type="PROSITE" id="PS50090">
    <property type="entry name" value="MYB_LIKE"/>
    <property type="match status" value="1"/>
</dbReference>
<evidence type="ECO:0000256" key="4">
    <source>
        <dbReference type="ARBA" id="ARBA00023163"/>
    </source>
</evidence>
<dbReference type="SMART" id="SM00717">
    <property type="entry name" value="SANT"/>
    <property type="match status" value="1"/>
</dbReference>
<keyword evidence="9" id="KW-1185">Reference proteome</keyword>
<dbReference type="CDD" id="cd00167">
    <property type="entry name" value="SANT"/>
    <property type="match status" value="1"/>
</dbReference>
<feature type="domain" description="HTH myb-type" evidence="7">
    <location>
        <begin position="115"/>
        <end position="171"/>
    </location>
</feature>
<evidence type="ECO:0000256" key="3">
    <source>
        <dbReference type="ARBA" id="ARBA00023125"/>
    </source>
</evidence>
<dbReference type="Pfam" id="PF00249">
    <property type="entry name" value="Myb_DNA-binding"/>
    <property type="match status" value="1"/>
</dbReference>
<dbReference type="PANTHER" id="PTHR44042">
    <property type="entry name" value="DUPLICATED HOMEODOMAIN-LIKE SUPERFAMILY PROTEIN-RELATED"/>
    <property type="match status" value="1"/>
</dbReference>
<comment type="subcellular location">
    <subcellularLocation>
        <location evidence="1">Nucleus</location>
    </subcellularLocation>
</comment>
<accession>A0AAD8GUQ8</accession>
<reference evidence="8" key="1">
    <citation type="submission" date="2023-02" db="EMBL/GenBank/DDBJ databases">
        <title>Genome of toxic invasive species Heracleum sosnowskyi carries increased number of genes despite the absence of recent whole-genome duplications.</title>
        <authorList>
            <person name="Schelkunov M."/>
            <person name="Shtratnikova V."/>
            <person name="Makarenko M."/>
            <person name="Klepikova A."/>
            <person name="Omelchenko D."/>
            <person name="Novikova G."/>
            <person name="Obukhova E."/>
            <person name="Bogdanov V."/>
            <person name="Penin A."/>
            <person name="Logacheva M."/>
        </authorList>
    </citation>
    <scope>NUCLEOTIDE SEQUENCE</scope>
    <source>
        <strain evidence="8">Hsosn_3</strain>
        <tissue evidence="8">Leaf</tissue>
    </source>
</reference>
<organism evidence="8 9">
    <name type="scientific">Heracleum sosnowskyi</name>
    <dbReference type="NCBI Taxonomy" id="360622"/>
    <lineage>
        <taxon>Eukaryota</taxon>
        <taxon>Viridiplantae</taxon>
        <taxon>Streptophyta</taxon>
        <taxon>Embryophyta</taxon>
        <taxon>Tracheophyta</taxon>
        <taxon>Spermatophyta</taxon>
        <taxon>Magnoliopsida</taxon>
        <taxon>eudicotyledons</taxon>
        <taxon>Gunneridae</taxon>
        <taxon>Pentapetalae</taxon>
        <taxon>asterids</taxon>
        <taxon>campanulids</taxon>
        <taxon>Apiales</taxon>
        <taxon>Apiaceae</taxon>
        <taxon>Apioideae</taxon>
        <taxon>apioid superclade</taxon>
        <taxon>Tordylieae</taxon>
        <taxon>Tordyliinae</taxon>
        <taxon>Heracleum</taxon>
    </lineage>
</organism>
<dbReference type="EMBL" id="JAUIZM010000011">
    <property type="protein sequence ID" value="KAK1355702.1"/>
    <property type="molecule type" value="Genomic_DNA"/>
</dbReference>
<dbReference type="GO" id="GO:0003677">
    <property type="term" value="F:DNA binding"/>
    <property type="evidence" value="ECO:0007669"/>
    <property type="project" value="UniProtKB-KW"/>
</dbReference>
<evidence type="ECO:0000256" key="2">
    <source>
        <dbReference type="ARBA" id="ARBA00023015"/>
    </source>
</evidence>
<evidence type="ECO:0000259" key="6">
    <source>
        <dbReference type="PROSITE" id="PS50090"/>
    </source>
</evidence>
<dbReference type="InterPro" id="IPR006447">
    <property type="entry name" value="Myb_dom_plants"/>
</dbReference>
<reference evidence="8" key="2">
    <citation type="submission" date="2023-05" db="EMBL/GenBank/DDBJ databases">
        <authorList>
            <person name="Schelkunov M.I."/>
        </authorList>
    </citation>
    <scope>NUCLEOTIDE SEQUENCE</scope>
    <source>
        <strain evidence="8">Hsosn_3</strain>
        <tissue evidence="8">Leaf</tissue>
    </source>
</reference>
<dbReference type="InterPro" id="IPR009057">
    <property type="entry name" value="Homeodomain-like_sf"/>
</dbReference>
<keyword evidence="4" id="KW-0804">Transcription</keyword>
<evidence type="ECO:0000256" key="1">
    <source>
        <dbReference type="ARBA" id="ARBA00004123"/>
    </source>
</evidence>
<comment type="caution">
    <text evidence="8">The sequence shown here is derived from an EMBL/GenBank/DDBJ whole genome shotgun (WGS) entry which is preliminary data.</text>
</comment>
<dbReference type="InterPro" id="IPR001005">
    <property type="entry name" value="SANT/Myb"/>
</dbReference>
<evidence type="ECO:0000313" key="9">
    <source>
        <dbReference type="Proteomes" id="UP001237642"/>
    </source>
</evidence>
<evidence type="ECO:0000259" key="7">
    <source>
        <dbReference type="PROSITE" id="PS51294"/>
    </source>
</evidence>
<keyword evidence="3" id="KW-0238">DNA-binding</keyword>
<dbReference type="FunFam" id="1.10.10.60:FF:000009">
    <property type="entry name" value="transcription factor MYB1R1"/>
    <property type="match status" value="1"/>
</dbReference>
<keyword evidence="2" id="KW-0805">Transcription regulation</keyword>
<dbReference type="Proteomes" id="UP001237642">
    <property type="component" value="Unassembled WGS sequence"/>
</dbReference>
<dbReference type="PROSITE" id="PS51294">
    <property type="entry name" value="HTH_MYB"/>
    <property type="match status" value="1"/>
</dbReference>
<proteinExistence type="predicted"/>
<evidence type="ECO:0000256" key="5">
    <source>
        <dbReference type="ARBA" id="ARBA00023242"/>
    </source>
</evidence>
<dbReference type="GO" id="GO:0005634">
    <property type="term" value="C:nucleus"/>
    <property type="evidence" value="ECO:0007669"/>
    <property type="project" value="UniProtKB-SubCell"/>
</dbReference>
<gene>
    <name evidence="8" type="ORF">POM88_048958</name>
</gene>
<feature type="domain" description="Myb-like" evidence="6">
    <location>
        <begin position="115"/>
        <end position="167"/>
    </location>
</feature>
<dbReference type="PANTHER" id="PTHR44042:SF54">
    <property type="entry name" value="MYB-LIKE DNA-BINDING DOMAIN, SHAQKYF CLASS PROTEIN"/>
    <property type="match status" value="1"/>
</dbReference>
<dbReference type="NCBIfam" id="TIGR01557">
    <property type="entry name" value="myb_SHAQKYF"/>
    <property type="match status" value="1"/>
</dbReference>
<keyword evidence="5" id="KW-0539">Nucleus</keyword>
<dbReference type="SUPFAM" id="SSF46689">
    <property type="entry name" value="Homeodomain-like"/>
    <property type="match status" value="1"/>
</dbReference>
<dbReference type="InterPro" id="IPR017930">
    <property type="entry name" value="Myb_dom"/>
</dbReference>
<sequence>MNGLYSNRSQHPNENNVYTFDGWTFKDNKLYEKIMEEFEHDGSVAFFQRVALVIPWKTIASIKLHHQILFEDLNWIKSSTGEFEDIIMDDNGDFEDFGVEDTIADEEQVKEQTSRPKKKGISWTKEEHRSFVLGLEICGKGDWKNISRYFVTSRTPTQVASHAQKFMKRQLKTAAEKHRTTINDIQCFCCDSSPCMFGSSGSLA</sequence>
<name>A0AAD8GUQ8_9APIA</name>
<evidence type="ECO:0000313" key="8">
    <source>
        <dbReference type="EMBL" id="KAK1355702.1"/>
    </source>
</evidence>
<dbReference type="AlphaFoldDB" id="A0AAD8GUQ8"/>
<protein>
    <submittedName>
        <fullName evidence="8">Transcription factor DIVARICATA-like</fullName>
    </submittedName>
</protein>